<dbReference type="Pfam" id="PF11718">
    <property type="entry name" value="CPSF73-100_C"/>
    <property type="match status" value="1"/>
</dbReference>
<sequence length="696" mass="78835">MFSSEKIKVMPLGAGNEVGRSCVIVECGGRTIMLDCGVHPAYTGVASLPFLDLVDLSKIDAIFVTHFHLDHAAALPFLTEKTSFKGKVYMTHPTKAILKWLLNDYIRLINAASDADFYTETDLVKCYDRIIPIDYHQEVNVKGIKVKALNAGHVLGAAMFLVEIEKSKILYTGDFSREEDRHLKAAESPGCKIDALITESTYGVQCHLPRSEREGRFTSIVQNVVQRGGRCLLPVFALGRAQELLLILEEHWSSNASLQKIPIYYASALAKRCMGVYQTYIGMMNERIQKLSLVRNPFAFKYVKNLKGIDSFDDEGPCVIMASPGMLQSGLSRDLFERWCSDSKNAVIIPGYCVDGTLAKEILSEPKEIEALNGKRLRLNMSVEYISFSAHVDFTQNSQFIEECQPRHLFFVHGEMNEMQRLRNVIQQRNEKKGIEMELYTLRNGEEAGFDLVKDNEAKIFTNAEGEFEGIIVGTENDIRIYKRDDLMESKYKEMSIYERQRIPYNSTGVLLKQVLMDGFEELVEVESGLMIGNIHVKLSGQEVILEWKSSYADDILAISISKVISGIGHLKDGFKTAQGEYIDPEKLETLYIDGDIIQDVFIPRRSESERIIAIVVCPDEKRSEKEIMEHLREVGEKLVKQRRITRLEIPSKVVVLRRGFESFEGADLLTPTAKKKRALVEKYFAEEIDKTLGIK</sequence>
<keyword evidence="7" id="KW-0539">Nucleus</keyword>
<dbReference type="GO" id="GO:0005847">
    <property type="term" value="C:mRNA cleavage and polyadenylation specificity factor complex"/>
    <property type="evidence" value="ECO:0007669"/>
    <property type="project" value="TreeGrafter"/>
</dbReference>
<dbReference type="KEGG" id="ein:Eint_100840"/>
<dbReference type="Pfam" id="PF07521">
    <property type="entry name" value="RMMBL"/>
    <property type="match status" value="1"/>
</dbReference>
<protein>
    <recommendedName>
        <fullName evidence="3">Endoribonuclease YSH1</fullName>
    </recommendedName>
    <alternativeName>
        <fullName evidence="9">Endoribonuclease ysh1</fullName>
    </alternativeName>
    <alternativeName>
        <fullName evidence="8 10">mRNA 3'-end-processing protein YSH1</fullName>
    </alternativeName>
</protein>
<dbReference type="SMART" id="SM01027">
    <property type="entry name" value="Beta-Casp"/>
    <property type="match status" value="1"/>
</dbReference>
<dbReference type="InterPro" id="IPR050698">
    <property type="entry name" value="MBL"/>
</dbReference>
<dbReference type="InterPro" id="IPR021718">
    <property type="entry name" value="CPSF73-100_C"/>
</dbReference>
<dbReference type="RefSeq" id="XP_003073770.1">
    <property type="nucleotide sequence ID" value="XM_003073724.1"/>
</dbReference>
<evidence type="ECO:0000256" key="9">
    <source>
        <dbReference type="ARBA" id="ARBA00069466"/>
    </source>
</evidence>
<dbReference type="Gene3D" id="3.60.15.10">
    <property type="entry name" value="Ribonuclease Z/Hydroxyacylglutathione hydrolase-like"/>
    <property type="match status" value="1"/>
</dbReference>
<proteinExistence type="inferred from homology"/>
<keyword evidence="4" id="KW-0507">mRNA processing</keyword>
<evidence type="ECO:0000256" key="7">
    <source>
        <dbReference type="ARBA" id="ARBA00023242"/>
    </source>
</evidence>
<dbReference type="Gene3D" id="3.40.50.10890">
    <property type="match status" value="1"/>
</dbReference>
<dbReference type="GeneID" id="9699475"/>
<accession>E0S9M5</accession>
<dbReference type="GO" id="GO:0003723">
    <property type="term" value="F:RNA binding"/>
    <property type="evidence" value="ECO:0007669"/>
    <property type="project" value="TreeGrafter"/>
</dbReference>
<keyword evidence="6" id="KW-0378">Hydrolase</keyword>
<dbReference type="SUPFAM" id="SSF56281">
    <property type="entry name" value="Metallo-hydrolase/oxidoreductase"/>
    <property type="match status" value="1"/>
</dbReference>
<dbReference type="OrthoDB" id="10249535at2759"/>
<keyword evidence="14" id="KW-0269">Exonuclease</keyword>
<reference evidence="14 15" key="2">
    <citation type="journal article" date="2012" name="Proc. Natl. Acad. Sci. U.S.A.">
        <title>Gain and loss of multiple functionally related, horizontally transferred genes in the reduced genomes of two microsporidian parasites.</title>
        <authorList>
            <person name="Pombert J.-F."/>
            <person name="Selman M."/>
            <person name="Burki F."/>
            <person name="Bardell F.T."/>
            <person name="Farinelli L."/>
            <person name="Solter L.F."/>
            <person name="Whitman D.W."/>
            <person name="Weiss L.M."/>
            <person name="Corradi N."/>
            <person name="Keeling P.J."/>
        </authorList>
    </citation>
    <scope>NUCLEOTIDE SEQUENCE [LARGE SCALE GENOMIC DNA]</scope>
    <source>
        <strain evidence="14 15">ATCC 50506</strain>
    </source>
</reference>
<dbReference type="GO" id="GO:0006398">
    <property type="term" value="P:mRNA 3'-end processing by stem-loop binding and cleavage"/>
    <property type="evidence" value="ECO:0007669"/>
    <property type="project" value="TreeGrafter"/>
</dbReference>
<dbReference type="EMBL" id="CP001951">
    <property type="protein sequence ID" value="ADM12410.1"/>
    <property type="molecule type" value="Genomic_DNA"/>
</dbReference>
<evidence type="ECO:0000256" key="2">
    <source>
        <dbReference type="ARBA" id="ARBA00010624"/>
    </source>
</evidence>
<evidence type="ECO:0000259" key="13">
    <source>
        <dbReference type="SMART" id="SM01098"/>
    </source>
</evidence>
<dbReference type="GO" id="GO:0004534">
    <property type="term" value="F:5'-3' RNA exonuclease activity"/>
    <property type="evidence" value="ECO:0007669"/>
    <property type="project" value="TreeGrafter"/>
</dbReference>
<dbReference type="GO" id="GO:0004521">
    <property type="term" value="F:RNA endonuclease activity"/>
    <property type="evidence" value="ECO:0007669"/>
    <property type="project" value="TreeGrafter"/>
</dbReference>
<dbReference type="InterPro" id="IPR022712">
    <property type="entry name" value="Beta_Casp"/>
</dbReference>
<evidence type="ECO:0000259" key="11">
    <source>
        <dbReference type="SMART" id="SM00849"/>
    </source>
</evidence>
<feature type="domain" description="Beta-Casp" evidence="12">
    <location>
        <begin position="241"/>
        <end position="362"/>
    </location>
</feature>
<feature type="domain" description="Metallo-beta-lactamase" evidence="11">
    <location>
        <begin position="19"/>
        <end position="207"/>
    </location>
</feature>
<evidence type="ECO:0000256" key="1">
    <source>
        <dbReference type="ARBA" id="ARBA00004123"/>
    </source>
</evidence>
<gene>
    <name evidence="14" type="ORF">Eint_100840</name>
</gene>
<dbReference type="Pfam" id="PF10996">
    <property type="entry name" value="Beta-Casp"/>
    <property type="match status" value="1"/>
</dbReference>
<evidence type="ECO:0000313" key="14">
    <source>
        <dbReference type="EMBL" id="ADM12410.1"/>
    </source>
</evidence>
<dbReference type="VEuPathDB" id="MicrosporidiaDB:Eint_100840"/>
<dbReference type="InterPro" id="IPR011108">
    <property type="entry name" value="RMMBL"/>
</dbReference>
<dbReference type="Pfam" id="PF16661">
    <property type="entry name" value="Lactamase_B_6"/>
    <property type="match status" value="1"/>
</dbReference>
<dbReference type="InterPro" id="IPR001279">
    <property type="entry name" value="Metallo-B-lactamas"/>
</dbReference>
<evidence type="ECO:0000259" key="12">
    <source>
        <dbReference type="SMART" id="SM01027"/>
    </source>
</evidence>
<evidence type="ECO:0000313" key="15">
    <source>
        <dbReference type="Proteomes" id="UP000002313"/>
    </source>
</evidence>
<evidence type="ECO:0000256" key="3">
    <source>
        <dbReference type="ARBA" id="ARBA00018311"/>
    </source>
</evidence>
<dbReference type="FunFam" id="3.40.50.10890:FF:000001">
    <property type="entry name" value="Cleavage and polyadenylation specificity factor subunit 3"/>
    <property type="match status" value="1"/>
</dbReference>
<dbReference type="SUPFAM" id="SSF56801">
    <property type="entry name" value="Acetyl-CoA synthetase-like"/>
    <property type="match status" value="1"/>
</dbReference>
<evidence type="ECO:0000256" key="6">
    <source>
        <dbReference type="ARBA" id="ARBA00022801"/>
    </source>
</evidence>
<comment type="similarity">
    <text evidence="2">Belongs to the metallo-beta-lactamase superfamily. RNA-metabolizing metallo-beta-lactamase-like family. CPSF2/YSH1 subfamily.</text>
</comment>
<evidence type="ECO:0000256" key="10">
    <source>
        <dbReference type="ARBA" id="ARBA00075008"/>
    </source>
</evidence>
<evidence type="ECO:0000256" key="5">
    <source>
        <dbReference type="ARBA" id="ARBA00022722"/>
    </source>
</evidence>
<dbReference type="PANTHER" id="PTHR11203">
    <property type="entry name" value="CLEAVAGE AND POLYADENYLATION SPECIFICITY FACTOR FAMILY MEMBER"/>
    <property type="match status" value="1"/>
</dbReference>
<feature type="domain" description="Pre-mRNA 3'-end-processing endonuclease polyadenylation factor C-term" evidence="13">
    <location>
        <begin position="465"/>
        <end position="650"/>
    </location>
</feature>
<evidence type="ECO:0000256" key="4">
    <source>
        <dbReference type="ARBA" id="ARBA00022664"/>
    </source>
</evidence>
<dbReference type="AlphaFoldDB" id="E0S9M5"/>
<comment type="subcellular location">
    <subcellularLocation>
        <location evidence="1">Nucleus</location>
    </subcellularLocation>
</comment>
<keyword evidence="15" id="KW-1185">Reference proteome</keyword>
<name>E0S9M5_ENCIT</name>
<dbReference type="InterPro" id="IPR036866">
    <property type="entry name" value="RibonucZ/Hydroxyglut_hydro"/>
</dbReference>
<dbReference type="SMART" id="SM00849">
    <property type="entry name" value="Lactamase_B"/>
    <property type="match status" value="1"/>
</dbReference>
<organism evidence="14 15">
    <name type="scientific">Encephalitozoon intestinalis (strain ATCC 50506)</name>
    <name type="common">Microsporidian parasite</name>
    <name type="synonym">Septata intestinalis</name>
    <dbReference type="NCBI Taxonomy" id="876142"/>
    <lineage>
        <taxon>Eukaryota</taxon>
        <taxon>Fungi</taxon>
        <taxon>Fungi incertae sedis</taxon>
        <taxon>Microsporidia</taxon>
        <taxon>Unikaryonidae</taxon>
        <taxon>Encephalitozoon</taxon>
    </lineage>
</organism>
<dbReference type="SMART" id="SM01098">
    <property type="entry name" value="CPSF73-100_C"/>
    <property type="match status" value="1"/>
</dbReference>
<dbReference type="HOGENOM" id="CLU_009673_2_3_1"/>
<dbReference type="CDD" id="cd16292">
    <property type="entry name" value="CPSF3-like_MBL-fold"/>
    <property type="match status" value="1"/>
</dbReference>
<reference evidence="14 15" key="1">
    <citation type="journal article" date="2010" name="Nat. Commun.">
        <title>The complete sequence of the smallest known nuclear genome from the microsporidian Encephalitozoon intestinalis.</title>
        <authorList>
            <person name="Corradi N."/>
            <person name="Pombert J.-F."/>
            <person name="Farinelli L."/>
            <person name="Didier E.S."/>
            <person name="Keeling P.J."/>
        </authorList>
    </citation>
    <scope>NUCLEOTIDE SEQUENCE [LARGE SCALE GENOMIC DNA]</scope>
    <source>
        <strain evidence="14 15">ATCC 50506</strain>
    </source>
</reference>
<evidence type="ECO:0000256" key="8">
    <source>
        <dbReference type="ARBA" id="ARBA00032592"/>
    </source>
</evidence>
<dbReference type="Proteomes" id="UP000002313">
    <property type="component" value="Chromosome X"/>
</dbReference>
<dbReference type="PANTHER" id="PTHR11203:SF11">
    <property type="entry name" value="CLEAVAGE AND POLYADENYLATION SPECIFICITY FACTOR SUBUNIT 3"/>
    <property type="match status" value="1"/>
</dbReference>
<keyword evidence="5" id="KW-0540">Nuclease</keyword>